<sequence length="69" mass="7872">MLPGGYTSPERFVKTAYQKTHIPLPKNRIEAVMAVFHLMESVSIPKGVIITERNTYDYTQYAALMNTHT</sequence>
<dbReference type="PANTHER" id="PTHR35527">
    <property type="entry name" value="CHOLOYLGLYCINE HYDROLASE"/>
    <property type="match status" value="1"/>
</dbReference>
<comment type="caution">
    <text evidence="4">The sequence shown here is derived from an EMBL/GenBank/DDBJ whole genome shotgun (WGS) entry which is preliminary data.</text>
</comment>
<protein>
    <recommendedName>
        <fullName evidence="3">Choloylglycine hydrolase/NAAA C-terminal domain-containing protein</fullName>
    </recommendedName>
</protein>
<evidence type="ECO:0000259" key="3">
    <source>
        <dbReference type="Pfam" id="PF02275"/>
    </source>
</evidence>
<dbReference type="HOGENOM" id="CLU_2769057_0_0_9"/>
<dbReference type="InterPro" id="IPR029132">
    <property type="entry name" value="CBAH/NAAA_C"/>
</dbReference>
<accession>G9XIL2</accession>
<dbReference type="MEROPS" id="C59.001"/>
<dbReference type="Pfam" id="PF02275">
    <property type="entry name" value="CBAH"/>
    <property type="match status" value="1"/>
</dbReference>
<evidence type="ECO:0000313" key="5">
    <source>
        <dbReference type="Proteomes" id="UP000004416"/>
    </source>
</evidence>
<dbReference type="AlphaFoldDB" id="G9XIL2"/>
<feature type="domain" description="Choloylglycine hydrolase/NAAA C-terminal" evidence="3">
    <location>
        <begin position="2"/>
        <end position="67"/>
    </location>
</feature>
<dbReference type="InterPro" id="IPR029055">
    <property type="entry name" value="Ntn_hydrolases_N"/>
</dbReference>
<evidence type="ECO:0000256" key="1">
    <source>
        <dbReference type="ARBA" id="ARBA00006625"/>
    </source>
</evidence>
<evidence type="ECO:0000313" key="4">
    <source>
        <dbReference type="EMBL" id="EHL08476.1"/>
    </source>
</evidence>
<proteinExistence type="inferred from homology"/>
<dbReference type="InterPro" id="IPR052193">
    <property type="entry name" value="Peptidase_C59"/>
</dbReference>
<gene>
    <name evidence="4" type="ORF">HMPREF0322_00788</name>
</gene>
<dbReference type="Gene3D" id="3.60.60.10">
    <property type="entry name" value="Penicillin V Acylase, Chain A"/>
    <property type="match status" value="1"/>
</dbReference>
<dbReference type="EMBL" id="AFZX01000020">
    <property type="protein sequence ID" value="EHL08476.1"/>
    <property type="molecule type" value="Genomic_DNA"/>
</dbReference>
<dbReference type="PANTHER" id="PTHR35527:SF2">
    <property type="entry name" value="HYDROLASE"/>
    <property type="match status" value="1"/>
</dbReference>
<dbReference type="Proteomes" id="UP000004416">
    <property type="component" value="Unassembled WGS sequence"/>
</dbReference>
<evidence type="ECO:0000256" key="2">
    <source>
        <dbReference type="ARBA" id="ARBA00022801"/>
    </source>
</evidence>
<keyword evidence="2" id="KW-0378">Hydrolase</keyword>
<organism evidence="4 5">
    <name type="scientific">Desulfitobacterium hafniense DP7</name>
    <dbReference type="NCBI Taxonomy" id="537010"/>
    <lineage>
        <taxon>Bacteria</taxon>
        <taxon>Bacillati</taxon>
        <taxon>Bacillota</taxon>
        <taxon>Clostridia</taxon>
        <taxon>Eubacteriales</taxon>
        <taxon>Desulfitobacteriaceae</taxon>
        <taxon>Desulfitobacterium</taxon>
    </lineage>
</organism>
<comment type="similarity">
    <text evidence="1">Belongs to the peptidase C59 family.</text>
</comment>
<dbReference type="SUPFAM" id="SSF56235">
    <property type="entry name" value="N-terminal nucleophile aminohydrolases (Ntn hydrolases)"/>
    <property type="match status" value="1"/>
</dbReference>
<reference evidence="4 5" key="1">
    <citation type="submission" date="2011-08" db="EMBL/GenBank/DDBJ databases">
        <authorList>
            <person name="Weinstock G."/>
            <person name="Sodergren E."/>
            <person name="Clifton S."/>
            <person name="Fulton L."/>
            <person name="Fulton B."/>
            <person name="Courtney L."/>
            <person name="Fronick C."/>
            <person name="Harrison M."/>
            <person name="Strong C."/>
            <person name="Farmer C."/>
            <person name="Delahaunty K."/>
            <person name="Markovic C."/>
            <person name="Hall O."/>
            <person name="Minx P."/>
            <person name="Tomlinson C."/>
            <person name="Mitreva M."/>
            <person name="Hou S."/>
            <person name="Chen J."/>
            <person name="Wollam A."/>
            <person name="Pepin K.H."/>
            <person name="Johnson M."/>
            <person name="Bhonagiri V."/>
            <person name="Zhang X."/>
            <person name="Suruliraj S."/>
            <person name="Warren W."/>
            <person name="Chinwalla A."/>
            <person name="Mardis E.R."/>
            <person name="Wilson R.K."/>
        </authorList>
    </citation>
    <scope>NUCLEOTIDE SEQUENCE [LARGE SCALE GENOMIC DNA]</scope>
    <source>
        <strain evidence="4 5">DP7</strain>
    </source>
</reference>
<dbReference type="GO" id="GO:0016787">
    <property type="term" value="F:hydrolase activity"/>
    <property type="evidence" value="ECO:0007669"/>
    <property type="project" value="UniProtKB-KW"/>
</dbReference>
<dbReference type="PATRIC" id="fig|537010.4.peg.723"/>
<name>G9XIL2_DESHA</name>